<feature type="transmembrane region" description="Helical" evidence="10">
    <location>
        <begin position="1933"/>
        <end position="1954"/>
    </location>
</feature>
<evidence type="ECO:0000256" key="4">
    <source>
        <dbReference type="ARBA" id="ARBA00022692"/>
    </source>
</evidence>
<feature type="transmembrane region" description="Helical" evidence="10">
    <location>
        <begin position="693"/>
        <end position="715"/>
    </location>
</feature>
<feature type="transmembrane region" description="Helical" evidence="10">
    <location>
        <begin position="1594"/>
        <end position="1615"/>
    </location>
</feature>
<feature type="transmembrane region" description="Helical" evidence="10">
    <location>
        <begin position="631"/>
        <end position="648"/>
    </location>
</feature>
<proteinExistence type="predicted"/>
<sequence length="2586" mass="296121">CKMSRHDNMITSTVALSVQIGLRSIGFWPNTPCALLFRCLWILTIGIVQTFQYWWIIIHLRTDDMSYLMDGLSVTIEYSVMSLKLIILWFNSRIFYDVLAAMAADWREATSSEMHIMMSKANLSRRFSNVIIGLHSVAVMCFGIEVLASHTNDADHGIETSVRAFTLKLQLPLQCNESPLYELVMSLEFLHQLASSTATGILNSLLITLSKMIGDAAYKSVWYDFAPKEIVFLRRNMLELRKDTIGRASTISESVEMGLRFIGMWPHCAYANINWWTYIVSVAIMQYFQYAFIFAHFDLSDLSVFVDGLSITFGYSLSFLKLINLWFNRRKLFAILDTMDKDWSDAIHSDVSTMIRYANWSRQCSNLMITTNALSVFFYVIGGLIFRSMIQKNDSSIRELPIKMEFPFKVDNFPIFELILILQFFHDLSVACIIAMLNALLVTLVLHVSGQIDIMLQGFMEISSKHTSRSSLAAIKDLVNRHQRIIDLSDDIEDLFSNIALLQFIWNTLVICCIGFVIVISIGTEEGATTITKSLIFYVAITLEAFVFCYAGEYLSAKSKSISDAAYECLWYDLTPSECRILMFLMLRSQKRLTITAGKITDLSLEGFTTCIINNSYESTMMSVADLSHRCTNVMISINALAAFFLSIGEHLLQSMGDINGVDNNSRELPIKMEFPFDVSESPIFECFLIGQFLYELVLASIVGMMNALLVSLILHVSGQIDIMQQDINEISNSKYDPSLSLIVIKDLICKHQKIITLSENIENLYTYIALMQLLWNTLVICCTGFMIIITIGTNANATTSIKSVSFYIAITLEVFILCFAGEFLSAKSRSISDAVYESLWYNMPPTNSRILSFMILRSQKRLTITAGKVVDLTLEGFTNVRCYRASTISFSVEIGLRFIGMWPDSAYPNFYWFSYMTTVAIVQYYQYTYIFVHFDLKNLWLLMDCLSLTLGYSLAFLKLLVLWNMSCRIFYYILKAIDEDWSECVINDSYKSTMVSMADLSRRFANVSFSIYAFSAFFLSIGEHLLQSMDDQFDNSSRELPIKMEFPFDISKSPIFECFLIGQFLYDLVIASVVNLINALLVALILHVSGQINIMQQDLFEISNKKYDSSTFLPVIKSLIGKHQKIITLSESIENLYTYIALMQVLWNTLVMCCTGFVIIIVVSSGEDTTYLIKSVSYYFAIMLEVFVYCFAGEFLSAKSKSISNSAYEALWYNMPPSDSRIILFMILRCQKRLTITAGRFMDLTLEGFTSIVKASVSYISVLNAMTFYNIVAAVKRDWNDRVVSNSYSTMMAIANQSSRYSVVLIGLHFLTGFSLSIGAYMFRTINTDSEAPTREFPVKMQFSFVVSESPVFECILFGQIFFLMLIAPVVGMINALLATLILHVGGQIDIMRQAIMDVHSNDKIDTSLTVLRDLIHRHRKIITLSNDIETLFSFIALLQLLWNTLIICFCGFMIILALSSNKGIMVLIKSMFLYTVKTLEVFVFCYAGEFLSSKSKSISDAIYESLWYNMIPSDSRILLLIMMRSQKRLTITAGKIFDLTLEGFMSVMKASASYMSVLHAMIFADILIAMDDDWKDSRTNLRECVMMNKANLAHRCSNAMISVNALATFLYFIESHVRGYTRSKNGQFRRFPIQVQFPFEVYKTPVYELVGVGLFFHVLKTAIIIAILNALILTLSKTIGDAAYETVWYELSTSECRILLFVILRSQKQLTITAGKVMDLTLESFTNCRRRRIMSTVNPTVKIGLRLLGIWPYSTTYWFSFMSSMLVMQYFQYLYIFEHLSISELSNLVDELPMTLDYSLTIFKLTSLWIQRRGLHKILATMDNDWRECININHHLYIMTIKANISNFISNALLSFTAIVAALYFLGEYAIRFVFLTEDYNDTSRQLPLKLQFPFETQQSPMFELLAITIFLHVMLHVCTVAILNGLIFTLVIHILYIFYIYLFGLCFFGFWPGVPYSTIYCLSFMSSMLIIQYFQYLYIFDHLKISELSNLVDSSIITLDYSLTFFKLTGLWIHRRYTIVYLTYCRVFHKILVAMDNDWRECINEDKHLYLMTIKANIARFTSNILLSVNAVVAVLYLLGDYVIRFVFFTENQNNTLRQLPIKIQFPFETQQSPTFEFLVVTLFLHVAIHACTIAILNGLMLTLSKSIADAAYESFWYDLPLNQRKILMFIIMRSQKQLMITAGRITSLSLTTFTSVITSTVSPVLKIGLHVFGVWPGVSYCIPYWLIYVFSILIVQYFQYRYVFEHFKISELSNLVDSLPAALDYSLTIFKVTSLWIHRRVIHQLLTAMDKDWQECVNIDYHLYVMTVKANTSRFCSNIMFSINTIALVSYLLSGYAIRFVYLSGDYNNDTLRQLPIKVQFPFETQQSPIFELLAVILFLHVMLNSCTLSVLNSLISTLVFHVSGQIDILCQEFKNLSAKILPHKTSTSTLAILIERHNRIFLFSDKIEKLFSFIALMQVIWNTFIICSLGFIIIISLYVETGVITIIKTIFTYLAVIVEVFILCFAGEHLNFKSKLIANAAYESLWYDLLSNQKKIITFVIMRSQKQVMITAGRITSLTLETFMSILKASASYVSVLHAMY</sequence>
<feature type="transmembrane region" description="Helical" evidence="10">
    <location>
        <begin position="1065"/>
        <end position="1087"/>
    </location>
</feature>
<dbReference type="Proteomes" id="UP000669903">
    <property type="component" value="Unassembled WGS sequence"/>
</dbReference>
<evidence type="ECO:0000313" key="12">
    <source>
        <dbReference type="Proteomes" id="UP000669903"/>
    </source>
</evidence>
<dbReference type="PANTHER" id="PTHR21137">
    <property type="entry name" value="ODORANT RECEPTOR"/>
    <property type="match status" value="1"/>
</dbReference>
<feature type="transmembrane region" description="Helical" evidence="10">
    <location>
        <begin position="189"/>
        <end position="209"/>
    </location>
</feature>
<dbReference type="GO" id="GO:0005886">
    <property type="term" value="C:plasma membrane"/>
    <property type="evidence" value="ECO:0007669"/>
    <property type="project" value="UniProtKB-SubCell"/>
</dbReference>
<feature type="transmembrane region" description="Helical" evidence="10">
    <location>
        <begin position="2455"/>
        <end position="2484"/>
    </location>
</feature>
<evidence type="ECO:0000256" key="9">
    <source>
        <dbReference type="ARBA" id="ARBA00023224"/>
    </source>
</evidence>
<comment type="subcellular location">
    <subcellularLocation>
        <location evidence="1">Cell membrane</location>
        <topology evidence="1">Multi-pass membrane protein</topology>
    </subcellularLocation>
</comment>
<feature type="transmembrane region" description="Helical" evidence="10">
    <location>
        <begin position="805"/>
        <end position="825"/>
    </location>
</feature>
<keyword evidence="12" id="KW-1185">Reference proteome</keyword>
<feature type="transmembrane region" description="Helical" evidence="10">
    <location>
        <begin position="78"/>
        <end position="106"/>
    </location>
</feature>
<feature type="transmembrane region" description="Helical" evidence="10">
    <location>
        <begin position="309"/>
        <end position="327"/>
    </location>
</feature>
<evidence type="ECO:0000256" key="6">
    <source>
        <dbReference type="ARBA" id="ARBA00022989"/>
    </source>
</evidence>
<dbReference type="Pfam" id="PF02949">
    <property type="entry name" value="7tm_6"/>
    <property type="match status" value="7"/>
</dbReference>
<accession>A0A836K4I5</accession>
<feature type="transmembrane region" description="Helical" evidence="10">
    <location>
        <begin position="1433"/>
        <end position="1460"/>
    </location>
</feature>
<dbReference type="InterPro" id="IPR004117">
    <property type="entry name" value="7tm6_olfct_rcpt"/>
</dbReference>
<keyword evidence="9" id="KW-0807">Transducer</keyword>
<evidence type="ECO:0000256" key="3">
    <source>
        <dbReference type="ARBA" id="ARBA00022606"/>
    </source>
</evidence>
<feature type="transmembrane region" description="Helical" evidence="10">
    <location>
        <begin position="428"/>
        <end position="448"/>
    </location>
</feature>
<organism evidence="11 12">
    <name type="scientific">Acromyrmex charruanus</name>
    <dbReference type="NCBI Taxonomy" id="2715315"/>
    <lineage>
        <taxon>Eukaryota</taxon>
        <taxon>Metazoa</taxon>
        <taxon>Ecdysozoa</taxon>
        <taxon>Arthropoda</taxon>
        <taxon>Hexapoda</taxon>
        <taxon>Insecta</taxon>
        <taxon>Pterygota</taxon>
        <taxon>Neoptera</taxon>
        <taxon>Endopterygota</taxon>
        <taxon>Hymenoptera</taxon>
        <taxon>Apocrita</taxon>
        <taxon>Aculeata</taxon>
        <taxon>Formicoidea</taxon>
        <taxon>Formicidae</taxon>
        <taxon>Myrmicinae</taxon>
        <taxon>Acromyrmex</taxon>
    </lineage>
</organism>
<feature type="transmembrane region" description="Helical" evidence="10">
    <location>
        <begin position="1362"/>
        <end position="1384"/>
    </location>
</feature>
<reference evidence="11" key="1">
    <citation type="submission" date="2020-03" db="EMBL/GenBank/DDBJ databases">
        <title>Relaxed selection underlies rapid genomic changes in the transitions from sociality to social parasitism in ants.</title>
        <authorList>
            <person name="Bi X."/>
        </authorList>
    </citation>
    <scope>NUCLEOTIDE SEQUENCE</scope>
    <source>
        <strain evidence="11">BGI-DK2014a</strain>
        <tissue evidence="11">Whole body</tissue>
    </source>
</reference>
<feature type="transmembrane region" description="Helical" evidence="10">
    <location>
        <begin position="940"/>
        <end position="964"/>
    </location>
</feature>
<dbReference type="PANTHER" id="PTHR21137:SF35">
    <property type="entry name" value="ODORANT RECEPTOR 19A-RELATED"/>
    <property type="match status" value="1"/>
</dbReference>
<evidence type="ECO:0000256" key="1">
    <source>
        <dbReference type="ARBA" id="ARBA00004651"/>
    </source>
</evidence>
<feature type="non-terminal residue" evidence="11">
    <location>
        <position position="1"/>
    </location>
</feature>
<feature type="transmembrane region" description="Helical" evidence="10">
    <location>
        <begin position="35"/>
        <end position="58"/>
    </location>
</feature>
<feature type="transmembrane region" description="Helical" evidence="10">
    <location>
        <begin position="1850"/>
        <end position="1869"/>
    </location>
</feature>
<evidence type="ECO:0000256" key="5">
    <source>
        <dbReference type="ARBA" id="ARBA00022725"/>
    </source>
</evidence>
<feature type="transmembrane region" description="Helical" evidence="10">
    <location>
        <begin position="1005"/>
        <end position="1023"/>
    </location>
</feature>
<feature type="transmembrane region" description="Helical" evidence="10">
    <location>
        <begin position="1177"/>
        <end position="1197"/>
    </location>
</feature>
<feature type="transmembrane region" description="Helical" evidence="10">
    <location>
        <begin position="1302"/>
        <end position="1324"/>
    </location>
</feature>
<keyword evidence="7 10" id="KW-0472">Membrane</keyword>
<protein>
    <submittedName>
        <fullName evidence="11">OR13A protein</fullName>
    </submittedName>
</protein>
<feature type="transmembrane region" description="Helical" evidence="10">
    <location>
        <begin position="504"/>
        <end position="523"/>
    </location>
</feature>
<keyword evidence="4 10" id="KW-0812">Transmembrane</keyword>
<keyword evidence="6 10" id="KW-1133">Transmembrane helix</keyword>
<name>A0A836K4I5_9HYME</name>
<evidence type="ECO:0000256" key="10">
    <source>
        <dbReference type="SAM" id="Phobius"/>
    </source>
</evidence>
<keyword evidence="2" id="KW-1003">Cell membrane</keyword>
<evidence type="ECO:0000256" key="8">
    <source>
        <dbReference type="ARBA" id="ARBA00023170"/>
    </source>
</evidence>
<feature type="transmembrane region" description="Helical" evidence="10">
    <location>
        <begin position="1960"/>
        <end position="1982"/>
    </location>
</feature>
<keyword evidence="3" id="KW-0716">Sensory transduction</keyword>
<feature type="transmembrane region" description="Helical" evidence="10">
    <location>
        <begin position="1656"/>
        <end position="1677"/>
    </location>
</feature>
<dbReference type="EMBL" id="JAANIC010005341">
    <property type="protein sequence ID" value="KAG5331751.1"/>
    <property type="molecule type" value="Genomic_DNA"/>
</dbReference>
<feature type="transmembrane region" description="Helical" evidence="10">
    <location>
        <begin position="2182"/>
        <end position="2201"/>
    </location>
</feature>
<feature type="non-terminal residue" evidence="11">
    <location>
        <position position="2586"/>
    </location>
</feature>
<dbReference type="GO" id="GO:0007165">
    <property type="term" value="P:signal transduction"/>
    <property type="evidence" value="ECO:0007669"/>
    <property type="project" value="UniProtKB-KW"/>
</dbReference>
<feature type="transmembrane region" description="Helical" evidence="10">
    <location>
        <begin position="2221"/>
        <end position="2242"/>
    </location>
</feature>
<comment type="caution">
    <text evidence="11">The sequence shown here is derived from an EMBL/GenBank/DDBJ whole genome shotgun (WGS) entry which is preliminary data.</text>
</comment>
<evidence type="ECO:0000256" key="7">
    <source>
        <dbReference type="ARBA" id="ARBA00023136"/>
    </source>
</evidence>
<gene>
    <name evidence="11" type="primary">Or13a_13</name>
    <name evidence="11" type="ORF">G6Z76_0006723</name>
</gene>
<dbReference type="GO" id="GO:0005549">
    <property type="term" value="F:odorant binding"/>
    <property type="evidence" value="ECO:0007669"/>
    <property type="project" value="InterPro"/>
</dbReference>
<feature type="transmembrane region" description="Helical" evidence="10">
    <location>
        <begin position="2068"/>
        <end position="2091"/>
    </location>
</feature>
<evidence type="ECO:0000313" key="11">
    <source>
        <dbReference type="EMBL" id="KAG5331751.1"/>
    </source>
</evidence>
<evidence type="ECO:0000256" key="2">
    <source>
        <dbReference type="ARBA" id="ARBA00022475"/>
    </source>
</evidence>
<feature type="transmembrane region" description="Helical" evidence="10">
    <location>
        <begin position="1466"/>
        <end position="1489"/>
    </location>
</feature>
<feature type="transmembrane region" description="Helical" evidence="10">
    <location>
        <begin position="1907"/>
        <end position="1926"/>
    </location>
</feature>
<feature type="transmembrane region" description="Helical" evidence="10">
    <location>
        <begin position="2490"/>
        <end position="2511"/>
    </location>
</feature>
<keyword evidence="5" id="KW-0552">Olfaction</keyword>
<feature type="transmembrane region" description="Helical" evidence="10">
    <location>
        <begin position="1146"/>
        <end position="1165"/>
    </location>
</feature>
<feature type="transmembrane region" description="Helical" evidence="10">
    <location>
        <begin position="364"/>
        <end position="386"/>
    </location>
</feature>
<feature type="transmembrane region" description="Helical" evidence="10">
    <location>
        <begin position="275"/>
        <end position="297"/>
    </location>
</feature>
<feature type="transmembrane region" description="Helical" evidence="10">
    <location>
        <begin position="127"/>
        <end position="148"/>
    </location>
</feature>
<feature type="transmembrane region" description="Helical" evidence="10">
    <location>
        <begin position="535"/>
        <end position="555"/>
    </location>
</feature>
<feature type="transmembrane region" description="Helical" evidence="10">
    <location>
        <begin position="911"/>
        <end position="928"/>
    </location>
</feature>
<feature type="transmembrane region" description="Helical" evidence="10">
    <location>
        <begin position="774"/>
        <end position="793"/>
    </location>
</feature>
<feature type="transmembrane region" description="Helical" evidence="10">
    <location>
        <begin position="2323"/>
        <end position="2346"/>
    </location>
</feature>
<dbReference type="GO" id="GO:0004984">
    <property type="term" value="F:olfactory receptor activity"/>
    <property type="evidence" value="ECO:0007669"/>
    <property type="project" value="InterPro"/>
</dbReference>
<feature type="transmembrane region" description="Helical" evidence="10">
    <location>
        <begin position="2374"/>
        <end position="2396"/>
    </location>
</feature>
<feature type="transmembrane region" description="Helical" evidence="10">
    <location>
        <begin position="2121"/>
        <end position="2140"/>
    </location>
</feature>
<keyword evidence="8" id="KW-0675">Receptor</keyword>